<evidence type="ECO:0000313" key="1">
    <source>
        <dbReference type="EMBL" id="PIT88019.1"/>
    </source>
</evidence>
<organism evidence="1 2">
    <name type="scientific">Candidatus Magasanikbacteria bacterium CG10_big_fil_rev_8_21_14_0_10_36_32</name>
    <dbReference type="NCBI Taxonomy" id="1974646"/>
    <lineage>
        <taxon>Bacteria</taxon>
        <taxon>Candidatus Magasanikiibacteriota</taxon>
    </lineage>
</organism>
<dbReference type="AlphaFoldDB" id="A0A2M6W5E0"/>
<evidence type="ECO:0000313" key="2">
    <source>
        <dbReference type="Proteomes" id="UP000231426"/>
    </source>
</evidence>
<dbReference type="SUPFAM" id="SSF74784">
    <property type="entry name" value="Translin"/>
    <property type="match status" value="1"/>
</dbReference>
<dbReference type="Pfam" id="PF01997">
    <property type="entry name" value="Translin"/>
    <property type="match status" value="1"/>
</dbReference>
<dbReference type="CDD" id="cd14820">
    <property type="entry name" value="TRAX"/>
    <property type="match status" value="1"/>
</dbReference>
<reference evidence="2" key="1">
    <citation type="submission" date="2017-09" db="EMBL/GenBank/DDBJ databases">
        <title>Depth-based differentiation of microbial function through sediment-hosted aquifers and enrichment of novel symbionts in the deep terrestrial subsurface.</title>
        <authorList>
            <person name="Probst A.J."/>
            <person name="Ladd B."/>
            <person name="Jarett J.K."/>
            <person name="Geller-Mcgrath D.E."/>
            <person name="Sieber C.M.K."/>
            <person name="Emerson J.B."/>
            <person name="Anantharaman K."/>
            <person name="Thomas B.C."/>
            <person name="Malmstrom R."/>
            <person name="Stieglmeier M."/>
            <person name="Klingl A."/>
            <person name="Woyke T."/>
            <person name="Ryan C.M."/>
            <person name="Banfield J.F."/>
        </authorList>
    </citation>
    <scope>NUCLEOTIDE SEQUENCE [LARGE SCALE GENOMIC DNA]</scope>
</reference>
<dbReference type="EMBL" id="PFBV01000006">
    <property type="protein sequence ID" value="PIT88019.1"/>
    <property type="molecule type" value="Genomic_DNA"/>
</dbReference>
<evidence type="ECO:0008006" key="3">
    <source>
        <dbReference type="Google" id="ProtNLM"/>
    </source>
</evidence>
<name>A0A2M6W5E0_9BACT</name>
<dbReference type="GO" id="GO:0043565">
    <property type="term" value="F:sequence-specific DNA binding"/>
    <property type="evidence" value="ECO:0007669"/>
    <property type="project" value="InterPro"/>
</dbReference>
<proteinExistence type="predicted"/>
<sequence>MLDRKFFAKIKQILLDYAEKRRDVIKLASDAQHLSKQAIFALQRDSEGEADKLLSEAENIISKLEKKYQKDESLFDEGSYRAGLEEFVEAYLFRQCLKNKKLSAIGDLNVEPNIYIGGIADVPGELARYAVKSATERKFDIVKQCLMQAEEIIGVMIKMNLTGYNRQKFDQAKQSLGKIQQIYYEISIRK</sequence>
<dbReference type="InterPro" id="IPR002848">
    <property type="entry name" value="Translin_fam"/>
</dbReference>
<gene>
    <name evidence="1" type="ORF">COU29_04410</name>
</gene>
<dbReference type="Gene3D" id="1.20.58.2140">
    <property type="match status" value="1"/>
</dbReference>
<comment type="caution">
    <text evidence="1">The sequence shown here is derived from an EMBL/GenBank/DDBJ whole genome shotgun (WGS) entry which is preliminary data.</text>
</comment>
<protein>
    <recommendedName>
        <fullName evidence="3">Haloacid dehalogenase</fullName>
    </recommendedName>
</protein>
<dbReference type="InterPro" id="IPR036081">
    <property type="entry name" value="Translin_sf"/>
</dbReference>
<dbReference type="Proteomes" id="UP000231426">
    <property type="component" value="Unassembled WGS sequence"/>
</dbReference>
<dbReference type="PANTHER" id="PTHR10741">
    <property type="entry name" value="TRANSLIN AND TRANSLIN ASSOCIATED PROTEIN X"/>
    <property type="match status" value="1"/>
</dbReference>
<accession>A0A2M6W5E0</accession>